<organism evidence="1 2">
    <name type="scientific">Rhodococcus pyridinivorans SB3094</name>
    <dbReference type="NCBI Taxonomy" id="1435356"/>
    <lineage>
        <taxon>Bacteria</taxon>
        <taxon>Bacillati</taxon>
        <taxon>Actinomycetota</taxon>
        <taxon>Actinomycetes</taxon>
        <taxon>Mycobacteriales</taxon>
        <taxon>Nocardiaceae</taxon>
        <taxon>Rhodococcus</taxon>
    </lineage>
</organism>
<dbReference type="KEGG" id="rpy:Y013_03700"/>
<dbReference type="Proteomes" id="UP000018781">
    <property type="component" value="Chromosome"/>
</dbReference>
<dbReference type="HOGENOM" id="CLU_3366962_0_0_11"/>
<reference evidence="1 2" key="1">
    <citation type="journal article" date="2014" name="Genome Announc.">
        <title>Complete Genome of Rhodococcus pyridinivorans SB3094, a Methyl-Ethyl-Ketone-Degrading Bacterium Used for Bioaugmentation.</title>
        <authorList>
            <person name="Dueholm M.S."/>
            <person name="Albertsen M."/>
            <person name="D'Imperio S."/>
            <person name="Tale V.P."/>
            <person name="Lewis D."/>
            <person name="Nielsen P.H."/>
            <person name="Nielsen J.L."/>
        </authorList>
    </citation>
    <scope>NUCLEOTIDE SEQUENCE [LARGE SCALE GENOMIC DNA]</scope>
    <source>
        <strain evidence="1 2">SB3094</strain>
    </source>
</reference>
<accession>V9XNP1</accession>
<evidence type="ECO:0000313" key="2">
    <source>
        <dbReference type="Proteomes" id="UP000018781"/>
    </source>
</evidence>
<proteinExistence type="predicted"/>
<evidence type="ECO:0000313" key="1">
    <source>
        <dbReference type="EMBL" id="AHD23605.1"/>
    </source>
</evidence>
<dbReference type="AlphaFoldDB" id="V9XNP1"/>
<dbReference type="EMBL" id="CP006996">
    <property type="protein sequence ID" value="AHD23605.1"/>
    <property type="molecule type" value="Genomic_DNA"/>
</dbReference>
<protein>
    <submittedName>
        <fullName evidence="1">Uncharacterized protein</fullName>
    </submittedName>
</protein>
<gene>
    <name evidence="1" type="ORF">Y013_03700</name>
</gene>
<name>V9XNP1_9NOCA</name>
<sequence>MRTSVPARAVPVGQTARATVGTVESDLPGVAFVPL</sequence>